<evidence type="ECO:0000313" key="1">
    <source>
        <dbReference type="EMBL" id="RIV31563.1"/>
    </source>
</evidence>
<evidence type="ECO:0008006" key="3">
    <source>
        <dbReference type="Google" id="ProtNLM"/>
    </source>
</evidence>
<reference evidence="1 2" key="1">
    <citation type="submission" date="2018-08" db="EMBL/GenBank/DDBJ databases">
        <title>Proposal of Muricauda 72 sp.nov. and Muricauda NH166 sp.nov., isolated from seawater.</title>
        <authorList>
            <person name="Cheng H."/>
            <person name="Wu Y.-H."/>
            <person name="Guo L.-L."/>
            <person name="Xu X.-W."/>
        </authorList>
    </citation>
    <scope>NUCLEOTIDE SEQUENCE [LARGE SCALE GENOMIC DNA]</scope>
    <source>
        <strain evidence="1 2">KCTC 22173</strain>
    </source>
</reference>
<dbReference type="AlphaFoldDB" id="A0A3A1N4E1"/>
<sequence length="292" mass="32823">MLLTSVPYGFGQSDNTNITLNAIDSIPFKLTSYNNIVVEVVLNKRDTLDIMLHTASNSVSVVREHSKKIQSIMWDDSIGVGSWGGNGNSRYSTGNRLQISQSTFEDIEVWENKNSGPGTQGKFGLDLFEDYVVEINFDNEIIFLYESLPSKIERYTSCPVIRKDNLLFVQGAMSIDGIIYEHDFLYHSGYAGALLIEDVFARKAQLAKRIKITSEQELKDSFGNPVKIKRGKIPFFFLAKTSFSDVNIGFFDGKIGQQRMSILGGDIIRRFNVILPKDRSVIYLSQVSSITN</sequence>
<name>A0A3A1N4E1_9FLAO</name>
<proteinExistence type="predicted"/>
<organism evidence="1 2">
    <name type="scientific">Flagellimonas lutimaris</name>
    <dbReference type="NCBI Taxonomy" id="475082"/>
    <lineage>
        <taxon>Bacteria</taxon>
        <taxon>Pseudomonadati</taxon>
        <taxon>Bacteroidota</taxon>
        <taxon>Flavobacteriia</taxon>
        <taxon>Flavobacteriales</taxon>
        <taxon>Flavobacteriaceae</taxon>
        <taxon>Flagellimonas</taxon>
    </lineage>
</organism>
<keyword evidence="2" id="KW-1185">Reference proteome</keyword>
<protein>
    <recommendedName>
        <fullName evidence="3">Aspartyl protease</fullName>
    </recommendedName>
</protein>
<gene>
    <name evidence="1" type="ORF">D2V08_14045</name>
</gene>
<accession>A0A3A1N4E1</accession>
<comment type="caution">
    <text evidence="1">The sequence shown here is derived from an EMBL/GenBank/DDBJ whole genome shotgun (WGS) entry which is preliminary data.</text>
</comment>
<dbReference type="Proteomes" id="UP000266067">
    <property type="component" value="Unassembled WGS sequence"/>
</dbReference>
<dbReference type="EMBL" id="QXFH01000076">
    <property type="protein sequence ID" value="RIV31563.1"/>
    <property type="molecule type" value="Genomic_DNA"/>
</dbReference>
<evidence type="ECO:0000313" key="2">
    <source>
        <dbReference type="Proteomes" id="UP000266067"/>
    </source>
</evidence>